<gene>
    <name evidence="2" type="ORF">PN36_19300</name>
</gene>
<dbReference type="AlphaFoldDB" id="A0A0A6PCP4"/>
<keyword evidence="3" id="KW-1185">Reference proteome</keyword>
<accession>A0A0A6PCP4</accession>
<dbReference type="Pfam" id="PF12770">
    <property type="entry name" value="CHAT"/>
    <property type="match status" value="1"/>
</dbReference>
<proteinExistence type="predicted"/>
<evidence type="ECO:0000313" key="2">
    <source>
        <dbReference type="EMBL" id="KHD08555.1"/>
    </source>
</evidence>
<feature type="domain" description="CHAT" evidence="1">
    <location>
        <begin position="292"/>
        <end position="599"/>
    </location>
</feature>
<dbReference type="EMBL" id="JSZA02000079">
    <property type="protein sequence ID" value="KHD08555.1"/>
    <property type="molecule type" value="Genomic_DNA"/>
</dbReference>
<sequence length="600" mass="68081">MSYVKDSSNSLKKAKENYEYEYQNDEQILQIQLTQAIEEYKKTSKTGSDAKVQVAFSESREHMRRDFSHQAWEKAQKSYEYIYHSSEQLLQIQLTRNNKERWLKETQGLAAQAAYALAKNNKLQEAVVALESGLARLLSEALARDRADLEPLKTIGHADLYDRYKQIVEKWHFLTQQPEINQDALRATHNELDATIEAIQQIQGFEQFIKPPTFTTIQQAAQDTTLIYILATEAGGLALLVGEKIIPVWLPALTDIDLHNILNNEDKTGYLDSYFNSKENQKAWHTALDTTTEWLWQTVMAPIIDALPPQSKVTLIPVGLLGLLPLHAAWTTYSDTPNNRIYAMEVLNIHYSPNARTLTEARLIAERVTPDTLLAVDEPLPVHAEPLPHSTHEVQSIISHFPKFHQFQHQNATREAILNALPHCTVLHFSCHGLAQLENPLSSGLVMACHDDKKEQFITLADVLKLRLTGVRLATLSACETNISGTTLPDEVVNFSAGLLQGGVAGVVASLWSVEGLSTLMLMAYFYELWQKEQLEPIESLRKTQRWMKDSTNQEKLDYVKARFPKEMYKKLRNEICFSSVADNNFAHPYYWGAFGMVGV</sequence>
<name>A0A0A6PCP4_9GAMM</name>
<dbReference type="Proteomes" id="UP000030428">
    <property type="component" value="Unassembled WGS sequence"/>
</dbReference>
<reference evidence="2 3" key="1">
    <citation type="journal article" date="2016" name="Front. Microbiol.">
        <title>Single-Cell (Meta-)Genomics of a Dimorphic Candidatus Thiomargarita nelsonii Reveals Genomic Plasticity.</title>
        <authorList>
            <person name="Flood B.E."/>
            <person name="Fliss P."/>
            <person name="Jones D.S."/>
            <person name="Dick G.J."/>
            <person name="Jain S."/>
            <person name="Kaster A.K."/>
            <person name="Winkel M."/>
            <person name="Mussmann M."/>
            <person name="Bailey J."/>
        </authorList>
    </citation>
    <scope>NUCLEOTIDE SEQUENCE [LARGE SCALE GENOMIC DNA]</scope>
    <source>
        <strain evidence="2">Hydrate Ridge</strain>
    </source>
</reference>
<evidence type="ECO:0000313" key="3">
    <source>
        <dbReference type="Proteomes" id="UP000030428"/>
    </source>
</evidence>
<comment type="caution">
    <text evidence="2">The sequence shown here is derived from an EMBL/GenBank/DDBJ whole genome shotgun (WGS) entry which is preliminary data.</text>
</comment>
<dbReference type="InterPro" id="IPR024983">
    <property type="entry name" value="CHAT_dom"/>
</dbReference>
<evidence type="ECO:0000259" key="1">
    <source>
        <dbReference type="Pfam" id="PF12770"/>
    </source>
</evidence>
<protein>
    <recommendedName>
        <fullName evidence="1">CHAT domain-containing protein</fullName>
    </recommendedName>
</protein>
<organism evidence="2 3">
    <name type="scientific">Candidatus Thiomargarita nelsonii</name>
    <dbReference type="NCBI Taxonomy" id="1003181"/>
    <lineage>
        <taxon>Bacteria</taxon>
        <taxon>Pseudomonadati</taxon>
        <taxon>Pseudomonadota</taxon>
        <taxon>Gammaproteobacteria</taxon>
        <taxon>Thiotrichales</taxon>
        <taxon>Thiotrichaceae</taxon>
        <taxon>Thiomargarita</taxon>
    </lineage>
</organism>